<dbReference type="FunFam" id="1.50.10.10:FF:000028">
    <property type="entry name" value="Alpha-L-fucosidase 2"/>
    <property type="match status" value="1"/>
</dbReference>
<dbReference type="GO" id="GO:0005975">
    <property type="term" value="P:carbohydrate metabolic process"/>
    <property type="evidence" value="ECO:0007669"/>
    <property type="project" value="InterPro"/>
</dbReference>
<dbReference type="InterPro" id="IPR016518">
    <property type="entry name" value="Alpha-L-fucosidase"/>
</dbReference>
<evidence type="ECO:0000259" key="2">
    <source>
        <dbReference type="Pfam" id="PF22124"/>
    </source>
</evidence>
<proteinExistence type="predicted"/>
<dbReference type="GO" id="GO:0004560">
    <property type="term" value="F:alpha-L-fucosidase activity"/>
    <property type="evidence" value="ECO:0007669"/>
    <property type="project" value="InterPro"/>
</dbReference>
<dbReference type="SUPFAM" id="SSF48208">
    <property type="entry name" value="Six-hairpin glycosidases"/>
    <property type="match status" value="1"/>
</dbReference>
<evidence type="ECO:0008006" key="5">
    <source>
        <dbReference type="Google" id="ProtNLM"/>
    </source>
</evidence>
<dbReference type="InterPro" id="IPR012341">
    <property type="entry name" value="6hp_glycosidase-like_sf"/>
</dbReference>
<dbReference type="PANTHER" id="PTHR31084:SF18">
    <property type="entry name" value="GLYCOSYL HYDROLASE FAMILY 95 N-TERMINAL DOMAIN-CONTAINING PROTEIN"/>
    <property type="match status" value="1"/>
</dbReference>
<dbReference type="OrthoDB" id="2848340at2759"/>
<dbReference type="InterPro" id="IPR054363">
    <property type="entry name" value="GH95_cat"/>
</dbReference>
<dbReference type="PIRSF" id="PIRSF007663">
    <property type="entry name" value="UCP007663"/>
    <property type="match status" value="1"/>
</dbReference>
<dbReference type="Proteomes" id="UP000654913">
    <property type="component" value="Chromosome 1"/>
</dbReference>
<reference evidence="3" key="2">
    <citation type="submission" date="2021-02" db="EMBL/GenBank/DDBJ databases">
        <title>Aspergillus puulaauensis MK2 genome sequence.</title>
        <authorList>
            <person name="Futagami T."/>
            <person name="Mori K."/>
            <person name="Kadooka C."/>
            <person name="Tanaka T."/>
        </authorList>
    </citation>
    <scope>NUCLEOTIDE SEQUENCE</scope>
    <source>
        <strain evidence="3">MK2</strain>
    </source>
</reference>
<organism evidence="3 4">
    <name type="scientific">Aspergillus puulaauensis</name>
    <dbReference type="NCBI Taxonomy" id="1220207"/>
    <lineage>
        <taxon>Eukaryota</taxon>
        <taxon>Fungi</taxon>
        <taxon>Dikarya</taxon>
        <taxon>Ascomycota</taxon>
        <taxon>Pezizomycotina</taxon>
        <taxon>Eurotiomycetes</taxon>
        <taxon>Eurotiomycetidae</taxon>
        <taxon>Eurotiales</taxon>
        <taxon>Aspergillaceae</taxon>
        <taxon>Aspergillus</taxon>
    </lineage>
</organism>
<dbReference type="Pfam" id="PF14498">
    <property type="entry name" value="Glyco_hyd_65N_2"/>
    <property type="match status" value="1"/>
</dbReference>
<dbReference type="EMBL" id="AP024443">
    <property type="protein sequence ID" value="BCS17389.1"/>
    <property type="molecule type" value="Genomic_DNA"/>
</dbReference>
<accession>A0A7R7X9W7</accession>
<dbReference type="InterPro" id="IPR008928">
    <property type="entry name" value="6-hairpin_glycosidase_sf"/>
</dbReference>
<feature type="domain" description="Glycosyl hydrolase family 95 N-terminal" evidence="1">
    <location>
        <begin position="7"/>
        <end position="253"/>
    </location>
</feature>
<evidence type="ECO:0000259" key="1">
    <source>
        <dbReference type="Pfam" id="PF14498"/>
    </source>
</evidence>
<sequence length="706" mass="78941">MANKQHIWFNEPASKWVEALPIGNGRLGAMIHGKVHNEIWQLNEDSVWYGSPRDRNPPDALRNLPRIRQLLEAGKPREAESLAAKAFMGIPESQRHYEPLGEVQFRFWGRQGQGKRQDEEGDGGVCDYKRYLDIGQALCGVEYGVDGVGFRREVFASAPQNVIVSRFSTSQGGKLSFDLRLFRGEDTNVFVDEIKIVDGMIVMTAQTGGGGVRLCLVASVHVEGGNVETIGEYIVVRNADSAEIRLTACTTFRYPDPEATCLGWMKELAGLAYQDLRAMHIQDYQSLFSRVELSLGRAEGQSDESLASRSTKERMALARKGQVDLDLIALYYQFGRYLLISSSRPGYKALPANLQGIWNDSMSPPWGSKFTINVNTQMNYWLAEVTNLSECHEPYFDHVKRLAANGSVTAQTMYGCQGWVAHHNTDLWADSAPQDRWIPATLWPLGGAWLCTHIWDRFMFTQNRDFLRDLIGPLRGSVQFFLDYLIEDGGAGYMVTSPSLSPENQYRHPNGEEGCMCIAPTMDTQILRSLFEGYLAAIEIVGTETDTPIATHVKQYLAKLPPLQIGKHGQLQEWLEDYDEVDPGHRHVSHLWGLYPGTQITADHTALLDACKQTLRRRAAHGGGHTGWSRAWMIALWARLRDGDEAGRQVAEILRTSTHDNLLDDHPPFQIDGNFGAPEILPAEAVDVSGSCFGLALYLDCMLHHG</sequence>
<dbReference type="InterPro" id="IPR027414">
    <property type="entry name" value="GH95_N_dom"/>
</dbReference>
<dbReference type="PANTHER" id="PTHR31084">
    <property type="entry name" value="ALPHA-L-FUCOSIDASE 2"/>
    <property type="match status" value="1"/>
</dbReference>
<dbReference type="AlphaFoldDB" id="A0A7R7X9W7"/>
<reference evidence="3" key="1">
    <citation type="submission" date="2021-01" db="EMBL/GenBank/DDBJ databases">
        <authorList>
            <consortium name="Aspergillus puulaauensis MK2 genome sequencing consortium"/>
            <person name="Kazuki M."/>
            <person name="Futagami T."/>
        </authorList>
    </citation>
    <scope>NUCLEOTIDE SEQUENCE</scope>
    <source>
        <strain evidence="3">MK2</strain>
    </source>
</reference>
<dbReference type="Gene3D" id="1.50.10.10">
    <property type="match status" value="1"/>
</dbReference>
<dbReference type="GeneID" id="64967394"/>
<keyword evidence="4" id="KW-1185">Reference proteome</keyword>
<dbReference type="KEGG" id="apuu:APUU_10217A"/>
<dbReference type="Pfam" id="PF22124">
    <property type="entry name" value="Glyco_hydro_95_cat"/>
    <property type="match status" value="1"/>
</dbReference>
<evidence type="ECO:0000313" key="3">
    <source>
        <dbReference type="EMBL" id="BCS17389.1"/>
    </source>
</evidence>
<protein>
    <recommendedName>
        <fullName evidence="5">Alpha-L-fucosidase</fullName>
    </recommendedName>
</protein>
<name>A0A7R7X9W7_9EURO</name>
<evidence type="ECO:0000313" key="4">
    <source>
        <dbReference type="Proteomes" id="UP000654913"/>
    </source>
</evidence>
<feature type="domain" description="Glycosyl hydrolase family 95 catalytic" evidence="2">
    <location>
        <begin position="273"/>
        <end position="677"/>
    </location>
</feature>
<dbReference type="RefSeq" id="XP_041549583.1">
    <property type="nucleotide sequence ID" value="XM_041698341.1"/>
</dbReference>
<gene>
    <name evidence="3" type="ORF">APUU_10217A</name>
</gene>